<evidence type="ECO:0000256" key="2">
    <source>
        <dbReference type="SAM" id="SignalP"/>
    </source>
</evidence>
<proteinExistence type="predicted"/>
<protein>
    <submittedName>
        <fullName evidence="5">Uncharacterized protein LOC112690862</fullName>
    </submittedName>
</protein>
<dbReference type="GeneID" id="112690862"/>
<accession>A0A2S2RBW4</accession>
<evidence type="ECO:0000313" key="3">
    <source>
        <dbReference type="EMBL" id="MBY87002.1"/>
    </source>
</evidence>
<dbReference type="RefSeq" id="XP_025420748.1">
    <property type="nucleotide sequence ID" value="XM_025564963.1"/>
</dbReference>
<organism evidence="3">
    <name type="scientific">Sipha flava</name>
    <name type="common">yellow sugarcane aphid</name>
    <dbReference type="NCBI Taxonomy" id="143950"/>
    <lineage>
        <taxon>Eukaryota</taxon>
        <taxon>Metazoa</taxon>
        <taxon>Ecdysozoa</taxon>
        <taxon>Arthropoda</taxon>
        <taxon>Hexapoda</taxon>
        <taxon>Insecta</taxon>
        <taxon>Pterygota</taxon>
        <taxon>Neoptera</taxon>
        <taxon>Paraneoptera</taxon>
        <taxon>Hemiptera</taxon>
        <taxon>Sternorrhyncha</taxon>
        <taxon>Aphidomorpha</taxon>
        <taxon>Aphidoidea</taxon>
        <taxon>Aphididae</taxon>
        <taxon>Sipha</taxon>
    </lineage>
</organism>
<dbReference type="OrthoDB" id="10574694at2759"/>
<feature type="transmembrane region" description="Helical" evidence="1">
    <location>
        <begin position="105"/>
        <end position="129"/>
    </location>
</feature>
<evidence type="ECO:0000313" key="5">
    <source>
        <dbReference type="RefSeq" id="XP_025420748.1"/>
    </source>
</evidence>
<sequence length="188" mass="19278">MFKYTIVILALAVSAALAVNIQQDFQQQKQPSAEASHLVAHKKQKPEKFVYVSEPVREEGGGLIESGLSGLLSVIGLPKKVLGAVVGFAYGKIRSMGVKNLLKTALVAGLITVLGAVAAVVAVSVAGLVSVVSGLCAAAFYFVGGGGGANGGGHGNGDAYGQASESRMDSITDFVMTAFDKYESLDKA</sequence>
<keyword evidence="1" id="KW-1133">Transmembrane helix</keyword>
<keyword evidence="2" id="KW-0732">Signal</keyword>
<reference evidence="3" key="1">
    <citation type="submission" date="2018-04" db="EMBL/GenBank/DDBJ databases">
        <title>Transcriptome assembly of Sipha flava.</title>
        <authorList>
            <person name="Scully E.D."/>
            <person name="Geib S.M."/>
            <person name="Palmer N.A."/>
            <person name="Koch K."/>
            <person name="Bradshaw J."/>
            <person name="Heng-Moss T."/>
            <person name="Sarath G."/>
        </authorList>
    </citation>
    <scope>NUCLEOTIDE SEQUENCE</scope>
</reference>
<dbReference type="Proteomes" id="UP000694846">
    <property type="component" value="Unplaced"/>
</dbReference>
<evidence type="ECO:0000256" key="1">
    <source>
        <dbReference type="SAM" id="Phobius"/>
    </source>
</evidence>
<gene>
    <name evidence="5" type="primary">LOC112690862</name>
    <name evidence="3" type="ORF">g.30206</name>
</gene>
<keyword evidence="1" id="KW-0812">Transmembrane</keyword>
<feature type="signal peptide" evidence="2">
    <location>
        <begin position="1"/>
        <end position="18"/>
    </location>
</feature>
<name>A0A2S2RBW4_9HEMI</name>
<reference evidence="5" key="2">
    <citation type="submission" date="2025-04" db="UniProtKB">
        <authorList>
            <consortium name="RefSeq"/>
        </authorList>
    </citation>
    <scope>IDENTIFICATION</scope>
    <source>
        <tissue evidence="5">Whole body</tissue>
    </source>
</reference>
<keyword evidence="1" id="KW-0472">Membrane</keyword>
<feature type="chain" id="PRO_5044579430" evidence="2">
    <location>
        <begin position="19"/>
        <end position="188"/>
    </location>
</feature>
<dbReference type="EMBL" id="GGMS01017799">
    <property type="protein sequence ID" value="MBY87002.1"/>
    <property type="molecule type" value="Transcribed_RNA"/>
</dbReference>
<dbReference type="AlphaFoldDB" id="A0A2S2RBW4"/>
<evidence type="ECO:0000313" key="4">
    <source>
        <dbReference type="Proteomes" id="UP000694846"/>
    </source>
</evidence>
<keyword evidence="4" id="KW-1185">Reference proteome</keyword>